<protein>
    <submittedName>
        <fullName evidence="1">Uncharacterized protein</fullName>
    </submittedName>
</protein>
<reference evidence="1" key="1">
    <citation type="submission" date="2018-02" db="EMBL/GenBank/DDBJ databases">
        <title>Rhizophora mucronata_Transcriptome.</title>
        <authorList>
            <person name="Meera S.P."/>
            <person name="Sreeshan A."/>
            <person name="Augustine A."/>
        </authorList>
    </citation>
    <scope>NUCLEOTIDE SEQUENCE</scope>
    <source>
        <tissue evidence="1">Leaf</tissue>
    </source>
</reference>
<evidence type="ECO:0000313" key="1">
    <source>
        <dbReference type="EMBL" id="MBX73666.1"/>
    </source>
</evidence>
<name>A0A2P2R334_RHIMU</name>
<proteinExistence type="predicted"/>
<organism evidence="1">
    <name type="scientific">Rhizophora mucronata</name>
    <name type="common">Asiatic mangrove</name>
    <dbReference type="NCBI Taxonomy" id="61149"/>
    <lineage>
        <taxon>Eukaryota</taxon>
        <taxon>Viridiplantae</taxon>
        <taxon>Streptophyta</taxon>
        <taxon>Embryophyta</taxon>
        <taxon>Tracheophyta</taxon>
        <taxon>Spermatophyta</taxon>
        <taxon>Magnoliopsida</taxon>
        <taxon>eudicotyledons</taxon>
        <taxon>Gunneridae</taxon>
        <taxon>Pentapetalae</taxon>
        <taxon>rosids</taxon>
        <taxon>fabids</taxon>
        <taxon>Malpighiales</taxon>
        <taxon>Rhizophoraceae</taxon>
        <taxon>Rhizophora</taxon>
    </lineage>
</organism>
<sequence length="80" mass="9542">MNLAKLCLEIWQIKEPKKFFCIHNWLGCDEAYAQTLPNKLKLLQMLSTFSEYSKQRHIQSLFIFNSRQLDVSINPLRIKQ</sequence>
<dbReference type="EMBL" id="GGEC01093182">
    <property type="protein sequence ID" value="MBX73666.1"/>
    <property type="molecule type" value="Transcribed_RNA"/>
</dbReference>
<accession>A0A2P2R334</accession>
<dbReference type="AlphaFoldDB" id="A0A2P2R334"/>